<accession>A0A8H5AW65</accession>
<reference evidence="1 2" key="1">
    <citation type="journal article" date="2020" name="ISME J.">
        <title>Uncovering the hidden diversity of litter-decomposition mechanisms in mushroom-forming fungi.</title>
        <authorList>
            <person name="Floudas D."/>
            <person name="Bentzer J."/>
            <person name="Ahren D."/>
            <person name="Johansson T."/>
            <person name="Persson P."/>
            <person name="Tunlid A."/>
        </authorList>
    </citation>
    <scope>NUCLEOTIDE SEQUENCE [LARGE SCALE GENOMIC DNA]</scope>
    <source>
        <strain evidence="1 2">CBS 101986</strain>
    </source>
</reference>
<evidence type="ECO:0000313" key="1">
    <source>
        <dbReference type="EMBL" id="KAF5312200.1"/>
    </source>
</evidence>
<sequence>MALHAPISSCDLSGYSSLAAALPPAPGSIPGVFRLPQTIYNKGSSGRPLAVPIRLDLKCQGGAGSGVAMRDLCARSVQGLITVLQGGEDLVARMVPGGRITFRILWPGYSHLPSTYSIDISADPSMSLARLGQTIAQAFARFIEAYRHTPSGHPQFSVALGGIRLEHLFLLSIQNTCDGNWQADVVVDMRA</sequence>
<protein>
    <submittedName>
        <fullName evidence="1">Uncharacterized protein</fullName>
    </submittedName>
</protein>
<gene>
    <name evidence="1" type="ORF">D9619_003827</name>
</gene>
<dbReference type="EMBL" id="JAACJJ010000056">
    <property type="protein sequence ID" value="KAF5312200.1"/>
    <property type="molecule type" value="Genomic_DNA"/>
</dbReference>
<dbReference type="Proteomes" id="UP000567179">
    <property type="component" value="Unassembled WGS sequence"/>
</dbReference>
<evidence type="ECO:0000313" key="2">
    <source>
        <dbReference type="Proteomes" id="UP000567179"/>
    </source>
</evidence>
<comment type="caution">
    <text evidence="1">The sequence shown here is derived from an EMBL/GenBank/DDBJ whole genome shotgun (WGS) entry which is preliminary data.</text>
</comment>
<keyword evidence="2" id="KW-1185">Reference proteome</keyword>
<proteinExistence type="predicted"/>
<name>A0A8H5AW65_9AGAR</name>
<dbReference type="AlphaFoldDB" id="A0A8H5AW65"/>
<organism evidence="1 2">
    <name type="scientific">Psilocybe cf. subviscida</name>
    <dbReference type="NCBI Taxonomy" id="2480587"/>
    <lineage>
        <taxon>Eukaryota</taxon>
        <taxon>Fungi</taxon>
        <taxon>Dikarya</taxon>
        <taxon>Basidiomycota</taxon>
        <taxon>Agaricomycotina</taxon>
        <taxon>Agaricomycetes</taxon>
        <taxon>Agaricomycetidae</taxon>
        <taxon>Agaricales</taxon>
        <taxon>Agaricineae</taxon>
        <taxon>Strophariaceae</taxon>
        <taxon>Psilocybe</taxon>
    </lineage>
</organism>
<dbReference type="OrthoDB" id="2662268at2759"/>